<feature type="domain" description="Methyltransferase type 11" evidence="4">
    <location>
        <begin position="48"/>
        <end position="147"/>
    </location>
</feature>
<accession>A0A0W0FLJ2</accession>
<evidence type="ECO:0000256" key="3">
    <source>
        <dbReference type="ARBA" id="ARBA00022679"/>
    </source>
</evidence>
<dbReference type="Proteomes" id="UP000054988">
    <property type="component" value="Unassembled WGS sequence"/>
</dbReference>
<reference evidence="5 6" key="1">
    <citation type="submission" date="2015-12" db="EMBL/GenBank/DDBJ databases">
        <title>Draft genome sequence of Moniliophthora roreri, the causal agent of frosty pod rot of cacao.</title>
        <authorList>
            <person name="Aime M.C."/>
            <person name="Diaz-Valderrama J.R."/>
            <person name="Kijpornyongpan T."/>
            <person name="Phillips-Mora W."/>
        </authorList>
    </citation>
    <scope>NUCLEOTIDE SEQUENCE [LARGE SCALE GENOMIC DNA]</scope>
    <source>
        <strain evidence="5 6">MCA 2952</strain>
    </source>
</reference>
<comment type="similarity">
    <text evidence="1">Belongs to the methyltransferase superfamily.</text>
</comment>
<evidence type="ECO:0000256" key="2">
    <source>
        <dbReference type="ARBA" id="ARBA00022603"/>
    </source>
</evidence>
<dbReference type="GO" id="GO:0032259">
    <property type="term" value="P:methylation"/>
    <property type="evidence" value="ECO:0007669"/>
    <property type="project" value="UniProtKB-KW"/>
</dbReference>
<dbReference type="InterPro" id="IPR013216">
    <property type="entry name" value="Methyltransf_11"/>
</dbReference>
<dbReference type="AlphaFoldDB" id="A0A0W0FLJ2"/>
<keyword evidence="3" id="KW-0808">Transferase</keyword>
<evidence type="ECO:0000313" key="5">
    <source>
        <dbReference type="EMBL" id="KTB37196.1"/>
    </source>
</evidence>
<dbReference type="eggNOG" id="KOG3010">
    <property type="taxonomic scope" value="Eukaryota"/>
</dbReference>
<organism evidence="5 6">
    <name type="scientific">Moniliophthora roreri</name>
    <name type="common">Frosty pod rot fungus</name>
    <name type="synonym">Monilia roreri</name>
    <dbReference type="NCBI Taxonomy" id="221103"/>
    <lineage>
        <taxon>Eukaryota</taxon>
        <taxon>Fungi</taxon>
        <taxon>Dikarya</taxon>
        <taxon>Basidiomycota</taxon>
        <taxon>Agaricomycotina</taxon>
        <taxon>Agaricomycetes</taxon>
        <taxon>Agaricomycetidae</taxon>
        <taxon>Agaricales</taxon>
        <taxon>Marasmiineae</taxon>
        <taxon>Marasmiaceae</taxon>
        <taxon>Moniliophthora</taxon>
    </lineage>
</organism>
<dbReference type="EMBL" id="LATX01001869">
    <property type="protein sequence ID" value="KTB37196.1"/>
    <property type="molecule type" value="Genomic_DNA"/>
</dbReference>
<evidence type="ECO:0000259" key="4">
    <source>
        <dbReference type="Pfam" id="PF08241"/>
    </source>
</evidence>
<proteinExistence type="inferred from homology"/>
<dbReference type="Pfam" id="PF08241">
    <property type="entry name" value="Methyltransf_11"/>
    <property type="match status" value="1"/>
</dbReference>
<dbReference type="PANTHER" id="PTHR44942:SF4">
    <property type="entry name" value="METHYLTRANSFERASE TYPE 11 DOMAIN-CONTAINING PROTEIN"/>
    <property type="match status" value="1"/>
</dbReference>
<dbReference type="GO" id="GO:0008757">
    <property type="term" value="F:S-adenosylmethionine-dependent methyltransferase activity"/>
    <property type="evidence" value="ECO:0007669"/>
    <property type="project" value="InterPro"/>
</dbReference>
<evidence type="ECO:0000256" key="1">
    <source>
        <dbReference type="ARBA" id="ARBA00008361"/>
    </source>
</evidence>
<comment type="caution">
    <text evidence="5">The sequence shown here is derived from an EMBL/GenBank/DDBJ whole genome shotgun (WGS) entry which is preliminary data.</text>
</comment>
<dbReference type="Gene3D" id="3.40.50.150">
    <property type="entry name" value="Vaccinia Virus protein VP39"/>
    <property type="match status" value="1"/>
</dbReference>
<dbReference type="InterPro" id="IPR051052">
    <property type="entry name" value="Diverse_substrate_MTase"/>
</dbReference>
<dbReference type="InterPro" id="IPR029063">
    <property type="entry name" value="SAM-dependent_MTases_sf"/>
</dbReference>
<protein>
    <recommendedName>
        <fullName evidence="4">Methyltransferase type 11 domain-containing protein</fullName>
    </recommendedName>
</protein>
<name>A0A0W0FLJ2_MONRR</name>
<keyword evidence="2" id="KW-0489">Methyltransferase</keyword>
<dbReference type="SUPFAM" id="SSF53335">
    <property type="entry name" value="S-adenosyl-L-methionine-dependent methyltransferases"/>
    <property type="match status" value="1"/>
</dbReference>
<evidence type="ECO:0000313" key="6">
    <source>
        <dbReference type="Proteomes" id="UP000054988"/>
    </source>
</evidence>
<dbReference type="PANTHER" id="PTHR44942">
    <property type="entry name" value="METHYLTRANSF_11 DOMAIN-CONTAINING PROTEIN"/>
    <property type="match status" value="1"/>
</dbReference>
<dbReference type="CDD" id="cd02440">
    <property type="entry name" value="AdoMet_MTases"/>
    <property type="match status" value="1"/>
</dbReference>
<gene>
    <name evidence="5" type="ORF">WG66_10366</name>
</gene>
<sequence length="273" mass="30549">MSTVHTIAAKGFGEGTNNLYDRARPSYQPVALSHIRAAVASSTHLNVLEIGSGTGIFTRALLSHPGWTKDINQLKAAEPSSGMRQVFAQTVNDARVSVREGTFDTTGVESGWADIVIIAQAFHWCPDYDRASQEFARVLKPNGCVAFIWNLEDRDAAPWVAQLRDRIERHENGTPQFRLNLWRKAFDTSSYQAAFNPPEEKTWTYEIPATVDLTVDRACSKSYIAVLPEAEKSSVIEDTQGILERGEGKEWIDEAQGVFKYPYRTLVIISRKK</sequence>
<dbReference type="SMR" id="A0A0W0FLJ2"/>